<accession>A0A6L8VJL0</accession>
<comment type="caution">
    <text evidence="2">The sequence shown here is derived from an EMBL/GenBank/DDBJ whole genome shotgun (WGS) entry which is preliminary data.</text>
</comment>
<keyword evidence="1" id="KW-1133">Transmembrane helix</keyword>
<reference evidence="2 3" key="1">
    <citation type="submission" date="2020-01" db="EMBL/GenBank/DDBJ databases">
        <title>Frigidibacter albus SP32T (=CGMCC 1.13995T).</title>
        <authorList>
            <person name="Liao X."/>
        </authorList>
    </citation>
    <scope>NUCLEOTIDE SEQUENCE [LARGE SCALE GENOMIC DNA]</scope>
    <source>
        <strain evidence="2 3">SP32</strain>
    </source>
</reference>
<feature type="transmembrane region" description="Helical" evidence="1">
    <location>
        <begin position="60"/>
        <end position="78"/>
    </location>
</feature>
<keyword evidence="3" id="KW-1185">Reference proteome</keyword>
<feature type="transmembrane region" description="Helical" evidence="1">
    <location>
        <begin position="143"/>
        <end position="163"/>
    </location>
</feature>
<feature type="transmembrane region" description="Helical" evidence="1">
    <location>
        <begin position="175"/>
        <end position="204"/>
    </location>
</feature>
<dbReference type="Proteomes" id="UP000477083">
    <property type="component" value="Unassembled WGS sequence"/>
</dbReference>
<evidence type="ECO:0000313" key="2">
    <source>
        <dbReference type="EMBL" id="MZQ89360.1"/>
    </source>
</evidence>
<dbReference type="EMBL" id="WWNR01000005">
    <property type="protein sequence ID" value="MZQ89360.1"/>
    <property type="molecule type" value="Genomic_DNA"/>
</dbReference>
<name>A0A6L8VJL0_9RHOB</name>
<dbReference type="AlphaFoldDB" id="A0A6L8VJL0"/>
<evidence type="ECO:0000313" key="3">
    <source>
        <dbReference type="Proteomes" id="UP000477083"/>
    </source>
</evidence>
<dbReference type="OrthoDB" id="7993201at2"/>
<keyword evidence="1" id="KW-0812">Transmembrane</keyword>
<keyword evidence="1" id="KW-0472">Membrane</keyword>
<sequence length="543" mass="57023">MTIRQGGWRLAVFLLAVVAVMGGLALGKGGLFIAKHEGDTLHLADMVLRMARGQVPHLDYATPIGILAVAPVAGLVALGAGLGHALILAQTLLALLLVPAILRAGPSRMQGPWPFVLGALVLIFVLALVHGEAEPSTSISMHYNRWAWAISYLVLVLAVLPPLPGRARPWLDGALIGLGMAALALMKMTFFAAFALPVLLALALRREGRALLAALVAGLAVAAVATMLLGTGFWAAYLGDLLQVAGSDVRPQPGASFTGVLTEPLYRLVSILAILAVVFLRKGGQADLGLVLIVLFPAFAFVTYQNYGNDPQWIYLLALLAFVARPEPGTRRAWGFDLRDGLTAVGIAAFAHGAPSLQNMAYSPLLHLRLGENSQPVGGEALADIHVLDSRMAALAGTSSIAAPDFSQLAPPALAEDAKVSDRPALLNGETLPRCALSTGLTAWLHAVTADLEAAGQSGKGIFTTDTLSLFWMFGDFHPLDQGAPWYYDGLPGLADADLVLVPLCPLSPSGRTAALEALAEAGTELTEIRRTSLYILLGKNAP</sequence>
<evidence type="ECO:0000256" key="1">
    <source>
        <dbReference type="SAM" id="Phobius"/>
    </source>
</evidence>
<dbReference type="RefSeq" id="WP_161345853.1">
    <property type="nucleotide sequence ID" value="NZ_BMGW01000005.1"/>
</dbReference>
<gene>
    <name evidence="2" type="ORF">GS660_09690</name>
</gene>
<feature type="transmembrane region" description="Helical" evidence="1">
    <location>
        <begin position="264"/>
        <end position="281"/>
    </location>
</feature>
<organism evidence="2 3">
    <name type="scientific">Frigidibacter albus</name>
    <dbReference type="NCBI Taxonomy" id="1465486"/>
    <lineage>
        <taxon>Bacteria</taxon>
        <taxon>Pseudomonadati</taxon>
        <taxon>Pseudomonadota</taxon>
        <taxon>Alphaproteobacteria</taxon>
        <taxon>Rhodobacterales</taxon>
        <taxon>Paracoccaceae</taxon>
        <taxon>Frigidibacter</taxon>
    </lineage>
</organism>
<feature type="transmembrane region" description="Helical" evidence="1">
    <location>
        <begin position="211"/>
        <end position="237"/>
    </location>
</feature>
<evidence type="ECO:0008006" key="4">
    <source>
        <dbReference type="Google" id="ProtNLM"/>
    </source>
</evidence>
<feature type="transmembrane region" description="Helical" evidence="1">
    <location>
        <begin position="111"/>
        <end position="131"/>
    </location>
</feature>
<feature type="transmembrane region" description="Helical" evidence="1">
    <location>
        <begin position="85"/>
        <end position="105"/>
    </location>
</feature>
<protein>
    <recommendedName>
        <fullName evidence="4">DUF2029 domain-containing protein</fullName>
    </recommendedName>
</protein>
<proteinExistence type="predicted"/>
<feature type="transmembrane region" description="Helical" evidence="1">
    <location>
        <begin position="288"/>
        <end position="307"/>
    </location>
</feature>